<evidence type="ECO:0000256" key="2">
    <source>
        <dbReference type="ARBA" id="ARBA00022801"/>
    </source>
</evidence>
<evidence type="ECO:0000256" key="1">
    <source>
        <dbReference type="ARBA" id="ARBA00022741"/>
    </source>
</evidence>
<dbReference type="OrthoDB" id="9808822at2"/>
<feature type="compositionally biased region" description="Basic and acidic residues" evidence="7">
    <location>
        <begin position="259"/>
        <end position="275"/>
    </location>
</feature>
<keyword evidence="10" id="KW-1185">Reference proteome</keyword>
<dbReference type="EMBL" id="CP023004">
    <property type="protein sequence ID" value="AWI10090.1"/>
    <property type="molecule type" value="Genomic_DNA"/>
</dbReference>
<feature type="region of interest" description="Disordered" evidence="7">
    <location>
        <begin position="259"/>
        <end position="289"/>
    </location>
</feature>
<dbReference type="GO" id="GO:0005737">
    <property type="term" value="C:cytoplasm"/>
    <property type="evidence" value="ECO:0007669"/>
    <property type="project" value="TreeGrafter"/>
</dbReference>
<evidence type="ECO:0000256" key="5">
    <source>
        <dbReference type="ARBA" id="ARBA00045658"/>
    </source>
</evidence>
<evidence type="ECO:0000256" key="3">
    <source>
        <dbReference type="ARBA" id="ARBA00023186"/>
    </source>
</evidence>
<dbReference type="CDD" id="cd03112">
    <property type="entry name" value="CobW-like"/>
    <property type="match status" value="1"/>
</dbReference>
<dbReference type="Proteomes" id="UP000244896">
    <property type="component" value="Chromosome"/>
</dbReference>
<accession>A0A2U8E5J5</accession>
<organism evidence="9 10">
    <name type="scientific">Ereboglobus luteus</name>
    <dbReference type="NCBI Taxonomy" id="1796921"/>
    <lineage>
        <taxon>Bacteria</taxon>
        <taxon>Pseudomonadati</taxon>
        <taxon>Verrucomicrobiota</taxon>
        <taxon>Opitutia</taxon>
        <taxon>Opitutales</taxon>
        <taxon>Opitutaceae</taxon>
        <taxon>Ereboglobus</taxon>
    </lineage>
</organism>
<feature type="compositionally biased region" description="Basic residues" evidence="7">
    <location>
        <begin position="276"/>
        <end position="285"/>
    </location>
</feature>
<keyword evidence="3" id="KW-0143">Chaperone</keyword>
<dbReference type="InterPro" id="IPR011629">
    <property type="entry name" value="CobW-like_C"/>
</dbReference>
<dbReference type="Pfam" id="PF02492">
    <property type="entry name" value="cobW"/>
    <property type="match status" value="1"/>
</dbReference>
<dbReference type="SMART" id="SM00833">
    <property type="entry name" value="CobW_C"/>
    <property type="match status" value="1"/>
</dbReference>
<evidence type="ECO:0000259" key="8">
    <source>
        <dbReference type="SMART" id="SM00833"/>
    </source>
</evidence>
<dbReference type="Gene3D" id="3.40.50.300">
    <property type="entry name" value="P-loop containing nucleotide triphosphate hydrolases"/>
    <property type="match status" value="1"/>
</dbReference>
<dbReference type="InterPro" id="IPR003495">
    <property type="entry name" value="CobW/HypB/UreG_nucleotide-bd"/>
</dbReference>
<comment type="function">
    <text evidence="5">Zinc chaperone that directly transfers zinc cofactor to target proteins, thereby activating them. Zinc is transferred from the CXCC motif in the GTPase domain to the zinc binding site in target proteins in a process requiring GTP hydrolysis.</text>
</comment>
<dbReference type="GO" id="GO:0000166">
    <property type="term" value="F:nucleotide binding"/>
    <property type="evidence" value="ECO:0007669"/>
    <property type="project" value="UniProtKB-KW"/>
</dbReference>
<proteinExistence type="inferred from homology"/>
<dbReference type="InterPro" id="IPR051316">
    <property type="entry name" value="Zinc-reg_GTPase_activator"/>
</dbReference>
<protein>
    <submittedName>
        <fullName evidence="9">Cobalamin biosynthesis protein P47K</fullName>
    </submittedName>
</protein>
<name>A0A2U8E5J5_9BACT</name>
<evidence type="ECO:0000313" key="9">
    <source>
        <dbReference type="EMBL" id="AWI10090.1"/>
    </source>
</evidence>
<sequence length="495" mass="54872">MSNSADSTNTAPAPIPVTVLTGFLGAGKTTLLNRILTEQHGKKLAVIENEFGEVGVDNQIVVQTDEELFEMNNGCICCSVRGDLIRILTRLMKRKDRLDGIIIETTGLADPGPVAQTFFTDDEMRANFRLDAIVTIVDTAHILRHIDDSPEAKKQIAFADVLVLNKTDLIAAAELDSLEKRIHAMNAAAKIYRAQNCDVPLDAVINIAGFDPARALSVDPKFLQPSYPFEWAGAYKLPAGTHKLVIGHCHCHEHGHEGCDHDHDHEHEHGDGHGGHEHHHHHHHGNPGELDVVVAPVKSLDEADIEAVVKTTVLTFSDWENNVRDGDTFTPGDTLQRLHLGEHEHGHFKFTVTEPGYYLVFEGCGEHPLHIYPEGAGEDDNVRPDWQRDFEHTHSHEDDVSSVGINTPGDLDGQRLNAWISELLRTKGNDIYRMKGVLSVKGANRRLVFQGVHMLFDAKMDREWAAGETRANTLVFIGKNLDRTALNEGFNKCLA</sequence>
<dbReference type="SUPFAM" id="SSF90002">
    <property type="entry name" value="Hypothetical protein YjiA, C-terminal domain"/>
    <property type="match status" value="1"/>
</dbReference>
<evidence type="ECO:0000313" key="10">
    <source>
        <dbReference type="Proteomes" id="UP000244896"/>
    </source>
</evidence>
<feature type="domain" description="CobW C-terminal" evidence="8">
    <location>
        <begin position="400"/>
        <end position="494"/>
    </location>
</feature>
<reference evidence="9 10" key="1">
    <citation type="journal article" date="2018" name="Syst. Appl. Microbiol.">
        <title>Ereboglobus luteus gen. nov. sp. nov. from cockroach guts, and new insights into the oxygen relationship of the genera Opitutus and Didymococcus (Verrucomicrobia: Opitutaceae).</title>
        <authorList>
            <person name="Tegtmeier D."/>
            <person name="Belitz A."/>
            <person name="Radek R."/>
            <person name="Heimerl T."/>
            <person name="Brune A."/>
        </authorList>
    </citation>
    <scope>NUCLEOTIDE SEQUENCE [LARGE SCALE GENOMIC DNA]</scope>
    <source>
        <strain evidence="9 10">Ho45</strain>
    </source>
</reference>
<dbReference type="Pfam" id="PF07683">
    <property type="entry name" value="CobW_C"/>
    <property type="match status" value="1"/>
</dbReference>
<keyword evidence="1" id="KW-0547">Nucleotide-binding</keyword>
<dbReference type="PANTHER" id="PTHR13748:SF62">
    <property type="entry name" value="COBW DOMAIN-CONTAINING PROTEIN"/>
    <property type="match status" value="1"/>
</dbReference>
<dbReference type="PANTHER" id="PTHR13748">
    <property type="entry name" value="COBW-RELATED"/>
    <property type="match status" value="1"/>
</dbReference>
<evidence type="ECO:0000256" key="6">
    <source>
        <dbReference type="ARBA" id="ARBA00049117"/>
    </source>
</evidence>
<dbReference type="InterPro" id="IPR036627">
    <property type="entry name" value="CobW-likC_sf"/>
</dbReference>
<dbReference type="AlphaFoldDB" id="A0A2U8E5J5"/>
<comment type="catalytic activity">
    <reaction evidence="6">
        <text>GTP + H2O = GDP + phosphate + H(+)</text>
        <dbReference type="Rhea" id="RHEA:19669"/>
        <dbReference type="ChEBI" id="CHEBI:15377"/>
        <dbReference type="ChEBI" id="CHEBI:15378"/>
        <dbReference type="ChEBI" id="CHEBI:37565"/>
        <dbReference type="ChEBI" id="CHEBI:43474"/>
        <dbReference type="ChEBI" id="CHEBI:58189"/>
    </reaction>
    <physiologicalReaction direction="left-to-right" evidence="6">
        <dbReference type="Rhea" id="RHEA:19670"/>
    </physiologicalReaction>
</comment>
<dbReference type="GO" id="GO:0016787">
    <property type="term" value="F:hydrolase activity"/>
    <property type="evidence" value="ECO:0007669"/>
    <property type="project" value="UniProtKB-KW"/>
</dbReference>
<gene>
    <name evidence="9" type="ORF">CKA38_13230</name>
</gene>
<dbReference type="SUPFAM" id="SSF52540">
    <property type="entry name" value="P-loop containing nucleoside triphosphate hydrolases"/>
    <property type="match status" value="1"/>
</dbReference>
<dbReference type="KEGG" id="elut:CKA38_13230"/>
<dbReference type="RefSeq" id="WP_108825911.1">
    <property type="nucleotide sequence ID" value="NZ_CP023004.1"/>
</dbReference>
<keyword evidence="2" id="KW-0378">Hydrolase</keyword>
<dbReference type="Gene3D" id="3.30.1220.10">
    <property type="entry name" value="CobW-like, C-terminal domain"/>
    <property type="match status" value="1"/>
</dbReference>
<comment type="similarity">
    <text evidence="4">Belongs to the SIMIBI class G3E GTPase family. ZNG1 subfamily.</text>
</comment>
<dbReference type="InterPro" id="IPR027417">
    <property type="entry name" value="P-loop_NTPase"/>
</dbReference>
<evidence type="ECO:0000256" key="4">
    <source>
        <dbReference type="ARBA" id="ARBA00034320"/>
    </source>
</evidence>
<evidence type="ECO:0000256" key="7">
    <source>
        <dbReference type="SAM" id="MobiDB-lite"/>
    </source>
</evidence>